<dbReference type="OrthoDB" id="3930290at2759"/>
<reference evidence="3" key="1">
    <citation type="submission" date="2012-06" db="EMBL/GenBank/DDBJ databases">
        <title>The genome sequence of Coniosporium apollinis CBS 100218.</title>
        <authorList>
            <consortium name="The Broad Institute Genome Sequencing Platform"/>
            <person name="Cuomo C."/>
            <person name="Gorbushina A."/>
            <person name="Noack S."/>
            <person name="Walker B."/>
            <person name="Young S.K."/>
            <person name="Zeng Q."/>
            <person name="Gargeya S."/>
            <person name="Fitzgerald M."/>
            <person name="Haas B."/>
            <person name="Abouelleil A."/>
            <person name="Alvarado L."/>
            <person name="Arachchi H.M."/>
            <person name="Berlin A.M."/>
            <person name="Chapman S.B."/>
            <person name="Goldberg J."/>
            <person name="Griggs A."/>
            <person name="Gujja S."/>
            <person name="Hansen M."/>
            <person name="Howarth C."/>
            <person name="Imamovic A."/>
            <person name="Larimer J."/>
            <person name="McCowan C."/>
            <person name="Montmayeur A."/>
            <person name="Murphy C."/>
            <person name="Neiman D."/>
            <person name="Pearson M."/>
            <person name="Priest M."/>
            <person name="Roberts A."/>
            <person name="Saif S."/>
            <person name="Shea T."/>
            <person name="Sisk P."/>
            <person name="Sykes S."/>
            <person name="Wortman J."/>
            <person name="Nusbaum C."/>
            <person name="Birren B."/>
        </authorList>
    </citation>
    <scope>NUCLEOTIDE SEQUENCE [LARGE SCALE GENOMIC DNA]</scope>
    <source>
        <strain evidence="3">CBS 100218</strain>
    </source>
</reference>
<proteinExistence type="predicted"/>
<protein>
    <recommendedName>
        <fullName evidence="4">MARVEL domain-containing protein</fullName>
    </recommendedName>
</protein>
<accession>R7YYS6</accession>
<feature type="transmembrane region" description="Helical" evidence="1">
    <location>
        <begin position="91"/>
        <end position="113"/>
    </location>
</feature>
<feature type="transmembrane region" description="Helical" evidence="1">
    <location>
        <begin position="152"/>
        <end position="171"/>
    </location>
</feature>
<gene>
    <name evidence="2" type="ORF">W97_06119</name>
</gene>
<evidence type="ECO:0000256" key="1">
    <source>
        <dbReference type="SAM" id="Phobius"/>
    </source>
</evidence>
<dbReference type="GeneID" id="19903430"/>
<dbReference type="HOGENOM" id="CLU_108574_0_0_1"/>
<dbReference type="AlphaFoldDB" id="R7YYS6"/>
<evidence type="ECO:0008006" key="4">
    <source>
        <dbReference type="Google" id="ProtNLM"/>
    </source>
</evidence>
<organism evidence="2 3">
    <name type="scientific">Coniosporium apollinis (strain CBS 100218)</name>
    <name type="common">Rock-inhabiting black yeast</name>
    <dbReference type="NCBI Taxonomy" id="1168221"/>
    <lineage>
        <taxon>Eukaryota</taxon>
        <taxon>Fungi</taxon>
        <taxon>Dikarya</taxon>
        <taxon>Ascomycota</taxon>
        <taxon>Pezizomycotina</taxon>
        <taxon>Dothideomycetes</taxon>
        <taxon>Dothideomycetes incertae sedis</taxon>
        <taxon>Coniosporium</taxon>
    </lineage>
</organism>
<feature type="transmembrane region" description="Helical" evidence="1">
    <location>
        <begin position="57"/>
        <end position="79"/>
    </location>
</feature>
<evidence type="ECO:0000313" key="3">
    <source>
        <dbReference type="Proteomes" id="UP000016924"/>
    </source>
</evidence>
<keyword evidence="1" id="KW-0472">Membrane</keyword>
<dbReference type="OMA" id="WMMVMAS"/>
<keyword evidence="1" id="KW-1133">Transmembrane helix</keyword>
<dbReference type="EMBL" id="JH767584">
    <property type="protein sequence ID" value="EON67003.1"/>
    <property type="molecule type" value="Genomic_DNA"/>
</dbReference>
<dbReference type="Proteomes" id="UP000016924">
    <property type="component" value="Unassembled WGS sequence"/>
</dbReference>
<dbReference type="RefSeq" id="XP_007782320.1">
    <property type="nucleotide sequence ID" value="XM_007784130.1"/>
</dbReference>
<feature type="transmembrane region" description="Helical" evidence="1">
    <location>
        <begin position="23"/>
        <end position="45"/>
    </location>
</feature>
<evidence type="ECO:0000313" key="2">
    <source>
        <dbReference type="EMBL" id="EON67003.1"/>
    </source>
</evidence>
<dbReference type="eggNOG" id="ENOG502S71G">
    <property type="taxonomic scope" value="Eukaryota"/>
</dbReference>
<name>R7YYS6_CONA1</name>
<keyword evidence="3" id="KW-1185">Reference proteome</keyword>
<sequence length="182" mass="20470">MARSVVSRAVVVRQRYVWPDAQLNIWTIVMLATAGTILGVFAQFMQIQNQMRLGTPWLFPYGVTVGALTIVFIIVELILIVQRKLMPNVMILLSFVLLVLFITGIIATAIQLFGPDANINGQCQQYVNNNRPVGANIQTLAWLQQKNICDCWMAAFAFWIIGAVFLIWMMIMASQVNQDAYA</sequence>
<keyword evidence="1" id="KW-0812">Transmembrane</keyword>
<dbReference type="STRING" id="1168221.R7YYS6"/>